<dbReference type="GO" id="GO:0006508">
    <property type="term" value="P:proteolysis"/>
    <property type="evidence" value="ECO:0007669"/>
    <property type="project" value="UniProtKB-KW"/>
</dbReference>
<keyword evidence="9" id="KW-1133">Transmembrane helix</keyword>
<feature type="compositionally biased region" description="Acidic residues" evidence="8">
    <location>
        <begin position="534"/>
        <end position="545"/>
    </location>
</feature>
<name>A0A8J6CFN1_DIALT</name>
<keyword evidence="9" id="KW-0472">Membrane</keyword>
<evidence type="ECO:0000256" key="3">
    <source>
        <dbReference type="ARBA" id="ARBA00022729"/>
    </source>
</evidence>
<dbReference type="GO" id="GO:0004190">
    <property type="term" value="F:aspartic-type endopeptidase activity"/>
    <property type="evidence" value="ECO:0007669"/>
    <property type="project" value="UniProtKB-KW"/>
</dbReference>
<proteinExistence type="inferred from homology"/>
<dbReference type="InterPro" id="IPR021109">
    <property type="entry name" value="Peptidase_aspartic_dom_sf"/>
</dbReference>
<dbReference type="InterPro" id="IPR001461">
    <property type="entry name" value="Aspartic_peptidase_A1"/>
</dbReference>
<dbReference type="CDD" id="cd05471">
    <property type="entry name" value="pepsin_like"/>
    <property type="match status" value="1"/>
</dbReference>
<comment type="similarity">
    <text evidence="1 7">Belongs to the peptidase A1 family.</text>
</comment>
<evidence type="ECO:0000256" key="4">
    <source>
        <dbReference type="ARBA" id="ARBA00022801"/>
    </source>
</evidence>
<evidence type="ECO:0000256" key="7">
    <source>
        <dbReference type="RuleBase" id="RU000454"/>
    </source>
</evidence>
<evidence type="ECO:0000256" key="8">
    <source>
        <dbReference type="SAM" id="MobiDB-lite"/>
    </source>
</evidence>
<evidence type="ECO:0000256" key="2">
    <source>
        <dbReference type="ARBA" id="ARBA00022670"/>
    </source>
</evidence>
<keyword evidence="12" id="KW-1185">Reference proteome</keyword>
<gene>
    <name evidence="11" type="ORF">KFE25_009295</name>
</gene>
<dbReference type="InterPro" id="IPR033121">
    <property type="entry name" value="PEPTIDASE_A1"/>
</dbReference>
<dbReference type="Proteomes" id="UP000751190">
    <property type="component" value="Unassembled WGS sequence"/>
</dbReference>
<keyword evidence="4 7" id="KW-0378">Hydrolase</keyword>
<reference evidence="11" key="1">
    <citation type="submission" date="2021-05" db="EMBL/GenBank/DDBJ databases">
        <title>The genome of the haptophyte Pavlova lutheri (Diacronema luteri, Pavlovales) - a model for lipid biosynthesis in eukaryotic algae.</title>
        <authorList>
            <person name="Hulatt C.J."/>
            <person name="Posewitz M.C."/>
        </authorList>
    </citation>
    <scope>NUCLEOTIDE SEQUENCE</scope>
    <source>
        <strain evidence="11">NIVA-4/92</strain>
    </source>
</reference>
<dbReference type="Pfam" id="PF00026">
    <property type="entry name" value="Asp"/>
    <property type="match status" value="1"/>
</dbReference>
<feature type="transmembrane region" description="Helical" evidence="9">
    <location>
        <begin position="488"/>
        <end position="510"/>
    </location>
</feature>
<evidence type="ECO:0000256" key="9">
    <source>
        <dbReference type="SAM" id="Phobius"/>
    </source>
</evidence>
<organism evidence="11 12">
    <name type="scientific">Diacronema lutheri</name>
    <name type="common">Unicellular marine alga</name>
    <name type="synonym">Monochrysis lutheri</name>
    <dbReference type="NCBI Taxonomy" id="2081491"/>
    <lineage>
        <taxon>Eukaryota</taxon>
        <taxon>Haptista</taxon>
        <taxon>Haptophyta</taxon>
        <taxon>Pavlovophyceae</taxon>
        <taxon>Pavlovales</taxon>
        <taxon>Pavlovaceae</taxon>
        <taxon>Diacronema</taxon>
    </lineage>
</organism>
<dbReference type="PRINTS" id="PR00792">
    <property type="entry name" value="PEPSIN"/>
</dbReference>
<feature type="region of interest" description="Disordered" evidence="8">
    <location>
        <begin position="417"/>
        <end position="480"/>
    </location>
</feature>
<feature type="active site" evidence="6">
    <location>
        <position position="285"/>
    </location>
</feature>
<comment type="subcellular location">
    <subcellularLocation>
        <location evidence="5">Endomembrane system</location>
        <topology evidence="5">Single-pass type I membrane protein</topology>
    </subcellularLocation>
</comment>
<keyword evidence="2 7" id="KW-0645">Protease</keyword>
<feature type="compositionally biased region" description="Basic and acidic residues" evidence="8">
    <location>
        <begin position="459"/>
        <end position="480"/>
    </location>
</feature>
<accession>A0A8J6CFN1</accession>
<feature type="compositionally biased region" description="Low complexity" evidence="8">
    <location>
        <begin position="435"/>
        <end position="458"/>
    </location>
</feature>
<dbReference type="SUPFAM" id="SSF50630">
    <property type="entry name" value="Acid proteases"/>
    <property type="match status" value="1"/>
</dbReference>
<evidence type="ECO:0000259" key="10">
    <source>
        <dbReference type="PROSITE" id="PS51767"/>
    </source>
</evidence>
<evidence type="ECO:0000256" key="6">
    <source>
        <dbReference type="PIRSR" id="PIRSR601461-1"/>
    </source>
</evidence>
<dbReference type="PANTHER" id="PTHR13683">
    <property type="entry name" value="ASPARTYL PROTEASES"/>
    <property type="match status" value="1"/>
</dbReference>
<dbReference type="Gene3D" id="2.40.70.10">
    <property type="entry name" value="Acid Proteases"/>
    <property type="match status" value="2"/>
</dbReference>
<dbReference type="PANTHER" id="PTHR13683:SF375">
    <property type="entry name" value="PEPTIDASE A1 DOMAIN-CONTAINING PROTEIN"/>
    <property type="match status" value="1"/>
</dbReference>
<evidence type="ECO:0000256" key="5">
    <source>
        <dbReference type="ARBA" id="ARBA00046288"/>
    </source>
</evidence>
<keyword evidence="7" id="KW-0064">Aspartyl protease</keyword>
<dbReference type="GO" id="GO:0012505">
    <property type="term" value="C:endomembrane system"/>
    <property type="evidence" value="ECO:0007669"/>
    <property type="project" value="UniProtKB-SubCell"/>
</dbReference>
<evidence type="ECO:0000313" key="11">
    <source>
        <dbReference type="EMBL" id="KAG8470874.1"/>
    </source>
</evidence>
<dbReference type="PROSITE" id="PS51767">
    <property type="entry name" value="PEPTIDASE_A1"/>
    <property type="match status" value="1"/>
</dbReference>
<feature type="active site" evidence="6">
    <location>
        <position position="101"/>
    </location>
</feature>
<dbReference type="EMBL" id="JAGTXO010000001">
    <property type="protein sequence ID" value="KAG8470874.1"/>
    <property type="molecule type" value="Genomic_DNA"/>
</dbReference>
<dbReference type="InterPro" id="IPR001969">
    <property type="entry name" value="Aspartic_peptidase_AS"/>
</dbReference>
<dbReference type="AlphaFoldDB" id="A0A8J6CFN1"/>
<dbReference type="InterPro" id="IPR034164">
    <property type="entry name" value="Pepsin-like_dom"/>
</dbReference>
<dbReference type="PROSITE" id="PS00141">
    <property type="entry name" value="ASP_PROTEASE"/>
    <property type="match status" value="2"/>
</dbReference>
<feature type="region of interest" description="Disordered" evidence="8">
    <location>
        <begin position="533"/>
        <end position="566"/>
    </location>
</feature>
<keyword evidence="9" id="KW-0812">Transmembrane</keyword>
<feature type="domain" description="Peptidase A1" evidence="10">
    <location>
        <begin position="83"/>
        <end position="416"/>
    </location>
</feature>
<keyword evidence="3" id="KW-0732">Signal</keyword>
<evidence type="ECO:0000313" key="12">
    <source>
        <dbReference type="Proteomes" id="UP000751190"/>
    </source>
</evidence>
<feature type="compositionally biased region" description="Low complexity" evidence="8">
    <location>
        <begin position="546"/>
        <end position="566"/>
    </location>
</feature>
<protein>
    <recommendedName>
        <fullName evidence="10">Peptidase A1 domain-containing protein</fullName>
    </recommendedName>
</protein>
<evidence type="ECO:0000256" key="1">
    <source>
        <dbReference type="ARBA" id="ARBA00007447"/>
    </source>
</evidence>
<sequence>MAGVRWAVAMCTVAAVAGPPSVERGVLRLPLVRTATRPPAHLVARHARRRRLDESSRAFGADMRGRRRALRASLEGDLRLGYFSTIVGLGTPAQHFELIVDTGSSITTVPCAGCTQCGRHRKFDARRSTTASACTGDSCAFSITYQEGSAYRGVYMNDWLSLGTAAACAAVPFTFGCSGVETGLFRSQQADGILGLAPGSAARRTVHDALVARSIVRNVFSLCIAPQAGRGFLEFGDRAPTRRALQPQPPSSRLVSSRLHLVSVRGVRLGEGLPSLGEPASALLDSGTTFVYVGARLFAPLFRAVSAVEIGACGLAAAPPPRRDEICVRPASERSAASMAERLDRCFAHLIFDLSRGELHARPSHYWFNEGAGGAREGVWCMGVFRNHNEQLVLGASVLQDHLVTIDRERMRVTFTPHRCTDDSGEGAADDARARAAAANKTRSAPAADGGGACAPSPADRRRLPPPESGDAHSGARAELSRPGGRCWAVYASVTALCACLLLCAACGALERERERKRPAGGGRCADARGAPCCDDDTSSSDSEADALTAARPAPRAGAGGIARVPLSSSRELQPLLGV</sequence>
<comment type="caution">
    <text evidence="11">The sequence shown here is derived from an EMBL/GenBank/DDBJ whole genome shotgun (WGS) entry which is preliminary data.</text>
</comment>
<dbReference type="OrthoDB" id="2747330at2759"/>